<dbReference type="AlphaFoldDB" id="A0A9W2VN99"/>
<keyword evidence="2" id="KW-1185">Reference proteome</keyword>
<proteinExistence type="predicted"/>
<dbReference type="RefSeq" id="XP_053760162.1">
    <property type="nucleotide sequence ID" value="XM_053904187.1"/>
</dbReference>
<feature type="compositionally biased region" description="Pro residues" evidence="1">
    <location>
        <begin position="176"/>
        <end position="185"/>
    </location>
</feature>
<feature type="region of interest" description="Disordered" evidence="1">
    <location>
        <begin position="17"/>
        <end position="36"/>
    </location>
</feature>
<sequence length="298" mass="33654">MWTCAYSKRRRHRPWGLGAKSCSSVSRQGHQEPSDSDLLAKKLASHFKLQALKRKTCWAETHFPNPARLWLLFLPTDQAEAAAGEEGLQGDSFRRRERREGFGRELSRHGRRSPKGQQLRLRSPQIRVCKRALALRSKLRGGARRAQAQCAAEVATREIRRKERGLPAGLRKGHCAPPPWLPPPQGSSGRPHVPPCPGSSPSLPLPGSGRGLLSSPPAEMALDPAEQHLRHVEKDVLIPKIMREKARERCSEQVQDISKTPEKVHLRFYQMLQGLWNPYGSKMPKRKFCIERMSNCSL</sequence>
<feature type="region of interest" description="Disordered" evidence="1">
    <location>
        <begin position="164"/>
        <end position="214"/>
    </location>
</feature>
<feature type="compositionally biased region" description="Low complexity" evidence="1">
    <location>
        <begin position="199"/>
        <end position="214"/>
    </location>
</feature>
<accession>A0A9W2VN99</accession>
<evidence type="ECO:0000313" key="3">
    <source>
        <dbReference type="RefSeq" id="XP_053760162.1"/>
    </source>
</evidence>
<protein>
    <submittedName>
        <fullName evidence="3">COX assembly mitochondrial protein homolog</fullName>
    </submittedName>
</protein>
<dbReference type="Proteomes" id="UP001165780">
    <property type="component" value="Unplaced"/>
</dbReference>
<dbReference type="CTD" id="152100"/>
<evidence type="ECO:0000313" key="2">
    <source>
        <dbReference type="Proteomes" id="UP001165780"/>
    </source>
</evidence>
<evidence type="ECO:0000256" key="1">
    <source>
        <dbReference type="SAM" id="MobiDB-lite"/>
    </source>
</evidence>
<feature type="compositionally biased region" description="Basic and acidic residues" evidence="1">
    <location>
        <begin position="92"/>
        <end position="108"/>
    </location>
</feature>
<feature type="region of interest" description="Disordered" evidence="1">
    <location>
        <begin position="83"/>
        <end position="122"/>
    </location>
</feature>
<gene>
    <name evidence="3" type="primary">CMC1</name>
</gene>
<name>A0A9W2VN99_PANPR</name>
<organism evidence="2 3">
    <name type="scientific">Panthera pardus</name>
    <name type="common">Leopard</name>
    <name type="synonym">Felis pardus</name>
    <dbReference type="NCBI Taxonomy" id="9691"/>
    <lineage>
        <taxon>Eukaryota</taxon>
        <taxon>Metazoa</taxon>
        <taxon>Chordata</taxon>
        <taxon>Craniata</taxon>
        <taxon>Vertebrata</taxon>
        <taxon>Euteleostomi</taxon>
        <taxon>Mammalia</taxon>
        <taxon>Eutheria</taxon>
        <taxon>Laurasiatheria</taxon>
        <taxon>Carnivora</taxon>
        <taxon>Feliformia</taxon>
        <taxon>Felidae</taxon>
        <taxon>Pantherinae</taxon>
        <taxon>Panthera</taxon>
    </lineage>
</organism>
<dbReference type="GeneID" id="109251334"/>
<reference evidence="3" key="1">
    <citation type="submission" date="2025-08" db="UniProtKB">
        <authorList>
            <consortium name="RefSeq"/>
        </authorList>
    </citation>
    <scope>IDENTIFICATION</scope>
    <source>
        <tissue evidence="3">Whole blood</tissue>
    </source>
</reference>